<dbReference type="VEuPathDB" id="FungiDB:GMDG_04823"/>
<dbReference type="OrthoDB" id="3162439at2759"/>
<evidence type="ECO:0000259" key="2">
    <source>
        <dbReference type="Pfam" id="PF09994"/>
    </source>
</evidence>
<dbReference type="InterPro" id="IPR018712">
    <property type="entry name" value="Tle1-like_cat"/>
</dbReference>
<dbReference type="EMBL" id="KV441386">
    <property type="protein sequence ID" value="OAF62918.1"/>
    <property type="molecule type" value="Genomic_DNA"/>
</dbReference>
<dbReference type="InterPro" id="IPR029058">
    <property type="entry name" value="AB_hydrolase_fold"/>
</dbReference>
<feature type="domain" description="T6SS Phospholipase effector Tle1-like catalytic" evidence="2">
    <location>
        <begin position="59"/>
        <end position="265"/>
    </location>
</feature>
<sequence length="360" mass="40021">MNGHATDVPWRQKFYPSQTCAEQVLNYKSLAPLVEEPRPDLPPSIRAVRNPGEPSSGGRTIVICLDGTGDQFDGDNSNVVNFVACLKKDDPNQLTYYQSGIGTYDGRGVKSGISAAIDMAVGSGLGTHVKDAYRFIMENYIEGDKICLLGFSRGAYTVRCLTGMLHKVGLLPKQNSAQVAFAYRFYRNDTAKGWKMSAEFKKTFCTNIQVHFVGLWDCVASVGFIPRTLPFSKTPTNTIRHFRHAMGLDEHRAKFKVCQWQHQDVVVDGQNKGQGPAEAEPAPQDAYLNFQPRTSHPPAKRCSEAVIEHPRLQTQAIVDFANWSCGEITQRGPGPKRPETDPTREAIRKGRPLCVRAYQD</sequence>
<feature type="region of interest" description="Disordered" evidence="1">
    <location>
        <begin position="36"/>
        <end position="56"/>
    </location>
</feature>
<dbReference type="GeneID" id="36283299"/>
<organism evidence="3">
    <name type="scientific">Pseudogymnoascus destructans</name>
    <dbReference type="NCBI Taxonomy" id="655981"/>
    <lineage>
        <taxon>Eukaryota</taxon>
        <taxon>Fungi</taxon>
        <taxon>Dikarya</taxon>
        <taxon>Ascomycota</taxon>
        <taxon>Pezizomycotina</taxon>
        <taxon>Leotiomycetes</taxon>
        <taxon>Thelebolales</taxon>
        <taxon>Thelebolaceae</taxon>
        <taxon>Pseudogymnoascus</taxon>
    </lineage>
</organism>
<dbReference type="PANTHER" id="PTHR33840">
    <property type="match status" value="1"/>
</dbReference>
<dbReference type="AlphaFoldDB" id="A0A177ALJ1"/>
<dbReference type="Pfam" id="PF09994">
    <property type="entry name" value="T6SS_Tle1-like_cat"/>
    <property type="match status" value="1"/>
</dbReference>
<protein>
    <recommendedName>
        <fullName evidence="2">T6SS Phospholipase effector Tle1-like catalytic domain-containing protein</fullName>
    </recommendedName>
</protein>
<dbReference type="PANTHER" id="PTHR33840:SF1">
    <property type="entry name" value="TLE1 PHOSPHOLIPASE DOMAIN-CONTAINING PROTEIN"/>
    <property type="match status" value="1"/>
</dbReference>
<accession>A0A177ALJ1</accession>
<dbReference type="SUPFAM" id="SSF53474">
    <property type="entry name" value="alpha/beta-Hydrolases"/>
    <property type="match status" value="1"/>
</dbReference>
<feature type="compositionally biased region" description="Basic and acidic residues" evidence="1">
    <location>
        <begin position="336"/>
        <end position="348"/>
    </location>
</feature>
<dbReference type="Proteomes" id="UP000077154">
    <property type="component" value="Unassembled WGS sequence"/>
</dbReference>
<gene>
    <name evidence="3" type="ORF">VC83_00200</name>
</gene>
<proteinExistence type="predicted"/>
<feature type="region of interest" description="Disordered" evidence="1">
    <location>
        <begin position="328"/>
        <end position="352"/>
    </location>
</feature>
<evidence type="ECO:0000256" key="1">
    <source>
        <dbReference type="SAM" id="MobiDB-lite"/>
    </source>
</evidence>
<dbReference type="eggNOG" id="ENOG502QPR9">
    <property type="taxonomic scope" value="Eukaryota"/>
</dbReference>
<dbReference type="RefSeq" id="XP_024328188.1">
    <property type="nucleotide sequence ID" value="XM_024463896.1"/>
</dbReference>
<reference evidence="3" key="1">
    <citation type="submission" date="2016-03" db="EMBL/GenBank/DDBJ databases">
        <title>Updated assembly of Pseudogymnoascus destructans, the fungus causing white-nose syndrome of bats.</title>
        <authorList>
            <person name="Palmer J.M."/>
            <person name="Drees K.P."/>
            <person name="Foster J.T."/>
            <person name="Lindner D.L."/>
        </authorList>
    </citation>
    <scope>NUCLEOTIDE SEQUENCE [LARGE SCALE GENOMIC DNA]</scope>
    <source>
        <strain evidence="3">20631-21</strain>
    </source>
</reference>
<name>A0A177ALJ1_9PEZI</name>
<evidence type="ECO:0000313" key="3">
    <source>
        <dbReference type="EMBL" id="OAF62918.1"/>
    </source>
</evidence>